<organism evidence="1">
    <name type="scientific">Arundo donax</name>
    <name type="common">Giant reed</name>
    <name type="synonym">Donax arundinaceus</name>
    <dbReference type="NCBI Taxonomy" id="35708"/>
    <lineage>
        <taxon>Eukaryota</taxon>
        <taxon>Viridiplantae</taxon>
        <taxon>Streptophyta</taxon>
        <taxon>Embryophyta</taxon>
        <taxon>Tracheophyta</taxon>
        <taxon>Spermatophyta</taxon>
        <taxon>Magnoliopsida</taxon>
        <taxon>Liliopsida</taxon>
        <taxon>Poales</taxon>
        <taxon>Poaceae</taxon>
        <taxon>PACMAD clade</taxon>
        <taxon>Arundinoideae</taxon>
        <taxon>Arundineae</taxon>
        <taxon>Arundo</taxon>
    </lineage>
</organism>
<evidence type="ECO:0000313" key="1">
    <source>
        <dbReference type="EMBL" id="JAD46919.1"/>
    </source>
</evidence>
<proteinExistence type="predicted"/>
<reference evidence="1" key="1">
    <citation type="submission" date="2014-09" db="EMBL/GenBank/DDBJ databases">
        <authorList>
            <person name="Magalhaes I.L.F."/>
            <person name="Oliveira U."/>
            <person name="Santos F.R."/>
            <person name="Vidigal T.H.D.A."/>
            <person name="Brescovit A.D."/>
            <person name="Santos A.J."/>
        </authorList>
    </citation>
    <scope>NUCLEOTIDE SEQUENCE</scope>
    <source>
        <tissue evidence="1">Shoot tissue taken approximately 20 cm above the soil surface</tissue>
    </source>
</reference>
<accession>A0A0A9A5G5</accession>
<reference evidence="1" key="2">
    <citation type="journal article" date="2015" name="Data Brief">
        <title>Shoot transcriptome of the giant reed, Arundo donax.</title>
        <authorList>
            <person name="Barrero R.A."/>
            <person name="Guerrero F.D."/>
            <person name="Moolhuijzen P."/>
            <person name="Goolsby J.A."/>
            <person name="Tidwell J."/>
            <person name="Bellgard S.E."/>
            <person name="Bellgard M.I."/>
        </authorList>
    </citation>
    <scope>NUCLEOTIDE SEQUENCE</scope>
    <source>
        <tissue evidence="1">Shoot tissue taken approximately 20 cm above the soil surface</tissue>
    </source>
</reference>
<dbReference type="EMBL" id="GBRH01250976">
    <property type="protein sequence ID" value="JAD46919.1"/>
    <property type="molecule type" value="Transcribed_RNA"/>
</dbReference>
<dbReference type="AlphaFoldDB" id="A0A0A9A5G5"/>
<name>A0A0A9A5G5_ARUDO</name>
<protein>
    <submittedName>
        <fullName evidence="1">Uncharacterized protein</fullName>
    </submittedName>
</protein>
<sequence>MYHFVAFSTETHSTKILRNHRYLGSSNS</sequence>